<feature type="transmembrane region" description="Helical" evidence="7">
    <location>
        <begin position="130"/>
        <end position="154"/>
    </location>
</feature>
<dbReference type="SUPFAM" id="SSF103473">
    <property type="entry name" value="MFS general substrate transporter"/>
    <property type="match status" value="1"/>
</dbReference>
<feature type="transmembrane region" description="Helical" evidence="7">
    <location>
        <begin position="206"/>
        <end position="233"/>
    </location>
</feature>
<reference evidence="10" key="1">
    <citation type="submission" date="2015-06" db="EMBL/GenBank/DDBJ databases">
        <title>Complete genome sequence and metabolic analysis of phthalate degradation pathway in Gordonia sp. QH-11.</title>
        <authorList>
            <person name="Jin D."/>
            <person name="Kong X."/>
            <person name="Bai Z."/>
        </authorList>
    </citation>
    <scope>NUCLEOTIDE SEQUENCE [LARGE SCALE GENOMIC DNA]</scope>
    <source>
        <strain evidence="10">QH-11</strain>
    </source>
</reference>
<dbReference type="PROSITE" id="PS00217">
    <property type="entry name" value="SUGAR_TRANSPORT_2"/>
    <property type="match status" value="1"/>
</dbReference>
<evidence type="ECO:0000259" key="8">
    <source>
        <dbReference type="PROSITE" id="PS50850"/>
    </source>
</evidence>
<feature type="transmembrane region" description="Helical" evidence="7">
    <location>
        <begin position="362"/>
        <end position="380"/>
    </location>
</feature>
<organism evidence="9 10">
    <name type="scientific">Gordonia phthalatica</name>
    <dbReference type="NCBI Taxonomy" id="1136941"/>
    <lineage>
        <taxon>Bacteria</taxon>
        <taxon>Bacillati</taxon>
        <taxon>Actinomycetota</taxon>
        <taxon>Actinomycetes</taxon>
        <taxon>Mycobacteriales</taxon>
        <taxon>Gordoniaceae</taxon>
        <taxon>Gordonia</taxon>
    </lineage>
</organism>
<evidence type="ECO:0000256" key="4">
    <source>
        <dbReference type="ARBA" id="ARBA00022692"/>
    </source>
</evidence>
<dbReference type="PROSITE" id="PS50850">
    <property type="entry name" value="MFS"/>
    <property type="match status" value="1"/>
</dbReference>
<evidence type="ECO:0000256" key="1">
    <source>
        <dbReference type="ARBA" id="ARBA00004651"/>
    </source>
</evidence>
<dbReference type="EMBL" id="CP011853">
    <property type="protein sequence ID" value="ALG86825.1"/>
    <property type="molecule type" value="Genomic_DNA"/>
</dbReference>
<name>A0A0N9NGN3_9ACTN</name>
<evidence type="ECO:0000256" key="3">
    <source>
        <dbReference type="ARBA" id="ARBA00022475"/>
    </source>
</evidence>
<dbReference type="Proteomes" id="UP000063789">
    <property type="component" value="Chromosome"/>
</dbReference>
<gene>
    <name evidence="9" type="ORF">ACH46_11650</name>
</gene>
<dbReference type="GO" id="GO:0005886">
    <property type="term" value="C:plasma membrane"/>
    <property type="evidence" value="ECO:0007669"/>
    <property type="project" value="UniProtKB-SubCell"/>
</dbReference>
<dbReference type="InterPro" id="IPR036259">
    <property type="entry name" value="MFS_trans_sf"/>
</dbReference>
<feature type="transmembrane region" description="Helical" evidence="7">
    <location>
        <begin position="39"/>
        <end position="59"/>
    </location>
</feature>
<feature type="transmembrane region" description="Helical" evidence="7">
    <location>
        <begin position="270"/>
        <end position="291"/>
    </location>
</feature>
<evidence type="ECO:0000313" key="9">
    <source>
        <dbReference type="EMBL" id="ALG86825.1"/>
    </source>
</evidence>
<dbReference type="PANTHER" id="PTHR23517:SF13">
    <property type="entry name" value="MAJOR FACILITATOR SUPERFAMILY MFS_1"/>
    <property type="match status" value="1"/>
</dbReference>
<feature type="transmembrane region" description="Helical" evidence="7">
    <location>
        <begin position="245"/>
        <end position="263"/>
    </location>
</feature>
<dbReference type="PANTHER" id="PTHR23517">
    <property type="entry name" value="RESISTANCE PROTEIN MDTM, PUTATIVE-RELATED-RELATED"/>
    <property type="match status" value="1"/>
</dbReference>
<dbReference type="InterPro" id="IPR011701">
    <property type="entry name" value="MFS"/>
</dbReference>
<comment type="subcellular location">
    <subcellularLocation>
        <location evidence="1">Cell membrane</location>
        <topology evidence="1">Multi-pass membrane protein</topology>
    </subcellularLocation>
</comment>
<accession>A0A0N9NGN3</accession>
<keyword evidence="6 7" id="KW-0472">Membrane</keyword>
<protein>
    <submittedName>
        <fullName evidence="9">MFS transporter</fullName>
    </submittedName>
</protein>
<evidence type="ECO:0000313" key="10">
    <source>
        <dbReference type="Proteomes" id="UP000063789"/>
    </source>
</evidence>
<evidence type="ECO:0000256" key="7">
    <source>
        <dbReference type="SAM" id="Phobius"/>
    </source>
</evidence>
<keyword evidence="2" id="KW-0813">Transport</keyword>
<feature type="transmembrane region" description="Helical" evidence="7">
    <location>
        <begin position="71"/>
        <end position="88"/>
    </location>
</feature>
<reference evidence="9 10" key="2">
    <citation type="journal article" date="2017" name="Int. J. Syst. Evol. Microbiol.">
        <title>Gordonia phthalatica sp. nov., a di-n-butyl phthalate-degrading bacterium isolated from activated sludge.</title>
        <authorList>
            <person name="Jin D."/>
            <person name="Kong X."/>
            <person name="Jia M."/>
            <person name="Yu X."/>
            <person name="Wang X."/>
            <person name="Zhuang X."/>
            <person name="Deng Y."/>
            <person name="Bai Z."/>
        </authorList>
    </citation>
    <scope>NUCLEOTIDE SEQUENCE [LARGE SCALE GENOMIC DNA]</scope>
    <source>
        <strain evidence="9 10">QH-11</strain>
    </source>
</reference>
<evidence type="ECO:0000256" key="6">
    <source>
        <dbReference type="ARBA" id="ARBA00023136"/>
    </source>
</evidence>
<feature type="transmembrane region" description="Helical" evidence="7">
    <location>
        <begin position="332"/>
        <end position="356"/>
    </location>
</feature>
<keyword evidence="5 7" id="KW-1133">Transmembrane helix</keyword>
<evidence type="ECO:0000256" key="2">
    <source>
        <dbReference type="ARBA" id="ARBA00022448"/>
    </source>
</evidence>
<keyword evidence="4 7" id="KW-0812">Transmembrane</keyword>
<dbReference type="Pfam" id="PF07690">
    <property type="entry name" value="MFS_1"/>
    <property type="match status" value="1"/>
</dbReference>
<dbReference type="Gene3D" id="1.20.1250.20">
    <property type="entry name" value="MFS general substrate transporter like domains"/>
    <property type="match status" value="1"/>
</dbReference>
<dbReference type="STRING" id="1136941.ACH46_11650"/>
<dbReference type="InterPro" id="IPR020846">
    <property type="entry name" value="MFS_dom"/>
</dbReference>
<dbReference type="InterPro" id="IPR005829">
    <property type="entry name" value="Sugar_transporter_CS"/>
</dbReference>
<dbReference type="PATRIC" id="fig|1136941.3.peg.2376"/>
<dbReference type="InterPro" id="IPR050171">
    <property type="entry name" value="MFS_Transporters"/>
</dbReference>
<feature type="domain" description="Major facilitator superfamily (MFS) profile" evidence="8">
    <location>
        <begin position="5"/>
        <end position="386"/>
    </location>
</feature>
<keyword evidence="10" id="KW-1185">Reference proteome</keyword>
<feature type="transmembrane region" description="Helical" evidence="7">
    <location>
        <begin position="94"/>
        <end position="118"/>
    </location>
</feature>
<feature type="transmembrane region" description="Helical" evidence="7">
    <location>
        <begin position="297"/>
        <end position="320"/>
    </location>
</feature>
<dbReference type="KEGG" id="goq:ACH46_11650"/>
<proteinExistence type="predicted"/>
<feature type="transmembrane region" description="Helical" evidence="7">
    <location>
        <begin position="160"/>
        <end position="180"/>
    </location>
</feature>
<keyword evidence="3" id="KW-1003">Cell membrane</keyword>
<evidence type="ECO:0000256" key="5">
    <source>
        <dbReference type="ARBA" id="ARBA00022989"/>
    </source>
</evidence>
<dbReference type="GO" id="GO:0022857">
    <property type="term" value="F:transmembrane transporter activity"/>
    <property type="evidence" value="ECO:0007669"/>
    <property type="project" value="InterPro"/>
</dbReference>
<dbReference type="AlphaFoldDB" id="A0A0N9NGN3"/>
<sequence length="386" mass="39290">MRKWAVAATAFAFFATMVGTTLPTALYSIYAVDLSFSSLTVTVLFAVYAFGVVAALLMFGRLSDQIGRRPVLLIALACAALSSILFILPPSLCLLVVARVVSGVSAGFMSGAGTAAVIDLFPLARRASGGMLAVAANAGGLATGNLLGGVLASVSSAALVTPYVMHLGLSVIAVIGLCALTPRPERHGPVNLGMQPLRVPGEIRGAFVRAVLAGGAGFAVCGVLTSVTALFLADDLRIDAHWVPGLIVFLVFATMALGQLAAGRIAAERALLIGCAGLVGATLLVLASLGWTLLWPLVVASIVLGLACGFCVNAGLSLTVEEVPHHTRGEVSSAYFASLYVLLALPAIGVGLLATVVTLRQAGMIFAMVVAVLAAIIGGVQARRLG</sequence>